<dbReference type="EMBL" id="AP027142">
    <property type="protein sequence ID" value="BDV34368.1"/>
    <property type="molecule type" value="Genomic_DNA"/>
</dbReference>
<accession>A0ABN6VFF4</accession>
<dbReference type="RefSeq" id="WP_281927524.1">
    <property type="nucleotide sequence ID" value="NZ_AP027142.1"/>
</dbReference>
<feature type="transmembrane region" description="Helical" evidence="1">
    <location>
        <begin position="248"/>
        <end position="273"/>
    </location>
</feature>
<gene>
    <name evidence="2" type="ORF">SS37A_18970</name>
</gene>
<sequence length="328" mass="34045">MPDKSVFSLQNIGVSILAGLAAATIALVVTRGGVGGLIFAHLAPLPILIVAFGFGIIHGATSAILATLILSIYPHPIVGMGYGLLVAGPAWLAAYAASGAPRGGRDLIRANFSSWACLAAGGAIAFAVILWLVVASVSNGSLDEALNPIRARAFILLDNMRRDQQLPESLNPTELSGQVALAVPAFLAGYGLFVHVANIWLGAAIARASGLLTRPWPDIAMEFRLPRSVGGLFLTGLALTFFPGPSGAIGLVLAATMGMLLMLQGLAVVHIFVRGSKSSALVLAILYFMLGFLGWPIVPLTVLGGADTIFNYRDRKTAAAPENPAKSD</sequence>
<feature type="transmembrane region" description="Helical" evidence="1">
    <location>
        <begin position="79"/>
        <end position="100"/>
    </location>
</feature>
<keyword evidence="3" id="KW-1185">Reference proteome</keyword>
<keyword evidence="1" id="KW-1133">Transmembrane helix</keyword>
<feature type="transmembrane region" description="Helical" evidence="1">
    <location>
        <begin position="280"/>
        <end position="298"/>
    </location>
</feature>
<feature type="transmembrane region" description="Helical" evidence="1">
    <location>
        <begin position="12"/>
        <end position="40"/>
    </location>
</feature>
<dbReference type="Proteomes" id="UP001317629">
    <property type="component" value="Chromosome"/>
</dbReference>
<evidence type="ECO:0000313" key="2">
    <source>
        <dbReference type="EMBL" id="BDV34368.1"/>
    </source>
</evidence>
<dbReference type="InterPro" id="IPR018710">
    <property type="entry name" value="DUF2232"/>
</dbReference>
<keyword evidence="1" id="KW-0472">Membrane</keyword>
<name>A0ABN6VFF4_9HYPH</name>
<protein>
    <submittedName>
        <fullName evidence="2">Membrane protein</fullName>
    </submittedName>
</protein>
<keyword evidence="1" id="KW-0812">Transmembrane</keyword>
<evidence type="ECO:0000256" key="1">
    <source>
        <dbReference type="SAM" id="Phobius"/>
    </source>
</evidence>
<evidence type="ECO:0000313" key="3">
    <source>
        <dbReference type="Proteomes" id="UP001317629"/>
    </source>
</evidence>
<dbReference type="Pfam" id="PF09991">
    <property type="entry name" value="DUF2232"/>
    <property type="match status" value="1"/>
</dbReference>
<feature type="transmembrane region" description="Helical" evidence="1">
    <location>
        <begin position="225"/>
        <end position="242"/>
    </location>
</feature>
<feature type="transmembrane region" description="Helical" evidence="1">
    <location>
        <begin position="179"/>
        <end position="204"/>
    </location>
</feature>
<organism evidence="2 3">
    <name type="scientific">Methylocystis iwaonis</name>
    <dbReference type="NCBI Taxonomy" id="2885079"/>
    <lineage>
        <taxon>Bacteria</taxon>
        <taxon>Pseudomonadati</taxon>
        <taxon>Pseudomonadota</taxon>
        <taxon>Alphaproteobacteria</taxon>
        <taxon>Hyphomicrobiales</taxon>
        <taxon>Methylocystaceae</taxon>
        <taxon>Methylocystis</taxon>
    </lineage>
</organism>
<reference evidence="2 3" key="1">
    <citation type="journal article" date="2023" name="Int. J. Syst. Evol. Microbiol.">
        <title>Methylocystis iwaonis sp. nov., a type II methane-oxidizing bacterium from surface soil of a rice paddy field in Japan, and emended description of the genus Methylocystis (ex Whittenbury et al. 1970) Bowman et al. 1993.</title>
        <authorList>
            <person name="Kaise H."/>
            <person name="Sawadogo J.B."/>
            <person name="Alam M.S."/>
            <person name="Ueno C."/>
            <person name="Dianou D."/>
            <person name="Shinjo R."/>
            <person name="Asakawa S."/>
        </authorList>
    </citation>
    <scope>NUCLEOTIDE SEQUENCE [LARGE SCALE GENOMIC DNA]</scope>
    <source>
        <strain evidence="2 3">SS37A-Re</strain>
    </source>
</reference>
<proteinExistence type="predicted"/>
<feature type="transmembrane region" description="Helical" evidence="1">
    <location>
        <begin position="112"/>
        <end position="134"/>
    </location>
</feature>